<keyword evidence="1" id="KW-0378">Hydrolase</keyword>
<feature type="transmembrane region" description="Helical" evidence="2">
    <location>
        <begin position="57"/>
        <end position="75"/>
    </location>
</feature>
<dbReference type="NCBIfam" id="NF033747">
    <property type="entry name" value="class_E_sortase"/>
    <property type="match status" value="1"/>
</dbReference>
<organism evidence="3">
    <name type="scientific">freshwater metagenome</name>
    <dbReference type="NCBI Taxonomy" id="449393"/>
    <lineage>
        <taxon>unclassified sequences</taxon>
        <taxon>metagenomes</taxon>
        <taxon>ecological metagenomes</taxon>
    </lineage>
</organism>
<dbReference type="InterPro" id="IPR023365">
    <property type="entry name" value="Sortase_dom-sf"/>
</dbReference>
<dbReference type="SUPFAM" id="SSF63817">
    <property type="entry name" value="Sortase"/>
    <property type="match status" value="1"/>
</dbReference>
<dbReference type="Pfam" id="PF04203">
    <property type="entry name" value="Sortase"/>
    <property type="match status" value="1"/>
</dbReference>
<evidence type="ECO:0000313" key="3">
    <source>
        <dbReference type="EMBL" id="CAB4530873.1"/>
    </source>
</evidence>
<dbReference type="GO" id="GO:0016787">
    <property type="term" value="F:hydrolase activity"/>
    <property type="evidence" value="ECO:0007669"/>
    <property type="project" value="UniProtKB-KW"/>
</dbReference>
<evidence type="ECO:0000256" key="2">
    <source>
        <dbReference type="SAM" id="Phobius"/>
    </source>
</evidence>
<dbReference type="AlphaFoldDB" id="A0A6J6AXQ5"/>
<proteinExistence type="predicted"/>
<gene>
    <name evidence="3" type="ORF">UFOPK1413_00059</name>
</gene>
<evidence type="ECO:0000256" key="1">
    <source>
        <dbReference type="ARBA" id="ARBA00022801"/>
    </source>
</evidence>
<protein>
    <submittedName>
        <fullName evidence="3">Unannotated protein</fullName>
    </submittedName>
</protein>
<dbReference type="EMBL" id="CAEZSG010000005">
    <property type="protein sequence ID" value="CAB4530873.1"/>
    <property type="molecule type" value="Genomic_DNA"/>
</dbReference>
<dbReference type="InterPro" id="IPR053465">
    <property type="entry name" value="Sortase_Class_E"/>
</dbReference>
<dbReference type="InterPro" id="IPR005754">
    <property type="entry name" value="Sortase"/>
</dbReference>
<keyword evidence="2" id="KW-0812">Transmembrane</keyword>
<reference evidence="3" key="1">
    <citation type="submission" date="2020-05" db="EMBL/GenBank/DDBJ databases">
        <authorList>
            <person name="Chiriac C."/>
            <person name="Salcher M."/>
            <person name="Ghai R."/>
            <person name="Kavagutti S V."/>
        </authorList>
    </citation>
    <scope>NUCLEOTIDE SEQUENCE</scope>
</reference>
<dbReference type="InterPro" id="IPR042003">
    <property type="entry name" value="Sortase_E"/>
</dbReference>
<name>A0A6J6AXQ5_9ZZZZ</name>
<sequence>MVTGRTYTLREPPKSNDRVDEIVIRKRPRSIIDWRGIGILVTTREFVDRAIGISGEVLMTAGMFVLLFLGWHVWFNDLVQGAAQDKTSASLSQQWQIATSGQTEFDRAVGSSDGAFLTSMPPVMPRVNDAEAFANLIIPRFGESYVRTIAESVDVATVLNNTATSVGHYPNTNLLGEFGNFAIAGHRTTYGAAFGWVDNLRVGDRIYIETEKGWYIYRFRNLEFVYPTEVAVLNPVPQTTIGAQERILTITTCHPKLSAAERFIAYSVFESFVPRENGTPTEVSAVVGRD</sequence>
<keyword evidence="2" id="KW-0472">Membrane</keyword>
<dbReference type="CDD" id="cd05830">
    <property type="entry name" value="Sortase_E"/>
    <property type="match status" value="1"/>
</dbReference>
<accession>A0A6J6AXQ5</accession>
<keyword evidence="2" id="KW-1133">Transmembrane helix</keyword>
<dbReference type="Gene3D" id="2.40.260.10">
    <property type="entry name" value="Sortase"/>
    <property type="match status" value="1"/>
</dbReference>